<accession>A0A422MYB7</accession>
<reference evidence="1 2" key="1">
    <citation type="journal article" date="2018" name="BMC Genomics">
        <title>Genomic comparison of Trypanosoma conorhini and Trypanosoma rangeli to Trypanosoma cruzi strains of high and low virulence.</title>
        <authorList>
            <person name="Bradwell K.R."/>
            <person name="Koparde V.N."/>
            <person name="Matveyev A.V."/>
            <person name="Serrano M.G."/>
            <person name="Alves J.M."/>
            <person name="Parikh H."/>
            <person name="Huang B."/>
            <person name="Lee V."/>
            <person name="Espinosa-Alvarez O."/>
            <person name="Ortiz P.A."/>
            <person name="Costa-Martins A.G."/>
            <person name="Teixeira M.M."/>
            <person name="Buck G.A."/>
        </authorList>
    </citation>
    <scope>NUCLEOTIDE SEQUENCE [LARGE SCALE GENOMIC DNA]</scope>
    <source>
        <strain evidence="1 2">025E</strain>
    </source>
</reference>
<evidence type="ECO:0000313" key="1">
    <source>
        <dbReference type="EMBL" id="RNE98171.1"/>
    </source>
</evidence>
<gene>
    <name evidence="1" type="ORF">Tco025E_09273</name>
</gene>
<feature type="non-terminal residue" evidence="1">
    <location>
        <position position="166"/>
    </location>
</feature>
<comment type="caution">
    <text evidence="1">The sequence shown here is derived from an EMBL/GenBank/DDBJ whole genome shotgun (WGS) entry which is preliminary data.</text>
</comment>
<dbReference type="EMBL" id="MKKU01001058">
    <property type="protein sequence ID" value="RNE98171.1"/>
    <property type="molecule type" value="Genomic_DNA"/>
</dbReference>
<sequence length="166" mass="17798">MPLHHLPSASCCRRPVVPSPLRPLRFSLHLPVSASLPFSLVLPLAPAHIPPPLPPSGRIRLQALNKSKENYPTTTTATEKMLRFCTRAGAVLNVYSAARQQSSIVDELKGTILARHKLDAPRIKALKEKCGGEKLSDATVGAAYGGMRGITGLVYEPCCSTGCTAF</sequence>
<protein>
    <submittedName>
        <fullName evidence="1">Citrate synthase</fullName>
    </submittedName>
</protein>
<dbReference type="AlphaFoldDB" id="A0A422MYB7"/>
<name>A0A422MYB7_9TRYP</name>
<dbReference type="Proteomes" id="UP000284403">
    <property type="component" value="Unassembled WGS sequence"/>
</dbReference>
<keyword evidence="2" id="KW-1185">Reference proteome</keyword>
<dbReference type="OrthoDB" id="8017587at2759"/>
<evidence type="ECO:0000313" key="2">
    <source>
        <dbReference type="Proteomes" id="UP000284403"/>
    </source>
</evidence>
<dbReference type="GeneID" id="40322884"/>
<proteinExistence type="predicted"/>
<organism evidence="1 2">
    <name type="scientific">Trypanosoma conorhini</name>
    <dbReference type="NCBI Taxonomy" id="83891"/>
    <lineage>
        <taxon>Eukaryota</taxon>
        <taxon>Discoba</taxon>
        <taxon>Euglenozoa</taxon>
        <taxon>Kinetoplastea</taxon>
        <taxon>Metakinetoplastina</taxon>
        <taxon>Trypanosomatida</taxon>
        <taxon>Trypanosomatidae</taxon>
        <taxon>Trypanosoma</taxon>
    </lineage>
</organism>
<dbReference type="RefSeq" id="XP_029223782.1">
    <property type="nucleotide sequence ID" value="XM_029376094.1"/>
</dbReference>